<protein>
    <submittedName>
        <fullName evidence="4">GDSL family lipase</fullName>
    </submittedName>
</protein>
<evidence type="ECO:0000256" key="1">
    <source>
        <dbReference type="SAM" id="SignalP"/>
    </source>
</evidence>
<evidence type="ECO:0000259" key="3">
    <source>
        <dbReference type="Pfam" id="PF17996"/>
    </source>
</evidence>
<dbReference type="SUPFAM" id="SSF52266">
    <property type="entry name" value="SGNH hydrolase"/>
    <property type="match status" value="1"/>
</dbReference>
<dbReference type="PANTHER" id="PTHR37834">
    <property type="entry name" value="GDSL-LIKE LIPASE/ACYLHYDROLASE DOMAIN PROTEIN (AFU_ORTHOLOGUE AFUA_2G00620)"/>
    <property type="match status" value="1"/>
</dbReference>
<reference evidence="4 5" key="1">
    <citation type="submission" date="2020-06" db="EMBL/GenBank/DDBJ databases">
        <authorList>
            <person name="Criscuolo A."/>
        </authorList>
    </citation>
    <scope>NUCLEOTIDE SEQUENCE [LARGE SCALE GENOMIC DNA]</scope>
    <source>
        <strain evidence="5">CIP 110025</strain>
    </source>
</reference>
<dbReference type="InterPro" id="IPR052762">
    <property type="entry name" value="PCW_deacetylase/CE"/>
</dbReference>
<evidence type="ECO:0000259" key="2">
    <source>
        <dbReference type="Pfam" id="PF13472"/>
    </source>
</evidence>
<comment type="caution">
    <text evidence="4">The sequence shown here is derived from an EMBL/GenBank/DDBJ whole genome shotgun (WGS) entry which is preliminary data.</text>
</comment>
<dbReference type="InterPro" id="IPR036514">
    <property type="entry name" value="SGNH_hydro_sf"/>
</dbReference>
<sequence length="362" mass="41693">MMINFKKIQVLVLFAFISYSYAQQFVRPDNSRINYTGRVDVTADSTMFYWPGTTAGITFKGSGVSVKMKSFKEKAFFYAIIDKDDKKPFKFETDNTLRTINIARDLGPGIHTLEIYKLSNSTSVNVFYGFELYGQTKLLKNTDNRTRKIEFYGNSITAGHGVDVPEGGRDSGMPEDFNNYYTYAALTARHYNAKPFIIARSGIGITVSWFPEIMPETYDRTAPLDPLSKWDFTKYTPDIVVINLFQNDSWIVNRPEHEQFKRRFGTEKPSEAFIIQSYADFVRSVRSKYPSASIICALGNMDATRSGSEWPGYIQKAVDQLNDKKIYTLVFPYKERGNHPNRKEQEAMSKQLIEFIDRNIKW</sequence>
<dbReference type="InterPro" id="IPR037461">
    <property type="entry name" value="CtCE2-like_dom"/>
</dbReference>
<dbReference type="PANTHER" id="PTHR37834:SF2">
    <property type="entry name" value="ESTERASE, SGNH HYDROLASE-TYPE"/>
    <property type="match status" value="1"/>
</dbReference>
<dbReference type="Pfam" id="PF17996">
    <property type="entry name" value="CE2_N"/>
    <property type="match status" value="1"/>
</dbReference>
<dbReference type="RefSeq" id="WP_083480930.1">
    <property type="nucleotide sequence ID" value="NZ_CAIJDO010000208.1"/>
</dbReference>
<organism evidence="4 5">
    <name type="scientific">Flavobacterium chungangense</name>
    <dbReference type="NCBI Taxonomy" id="554283"/>
    <lineage>
        <taxon>Bacteria</taxon>
        <taxon>Pseudomonadati</taxon>
        <taxon>Bacteroidota</taxon>
        <taxon>Flavobacteriia</taxon>
        <taxon>Flavobacteriales</taxon>
        <taxon>Flavobacteriaceae</taxon>
        <taxon>Flavobacterium</taxon>
    </lineage>
</organism>
<feature type="domain" description="Carbohydrate esterase 2 N-terminal" evidence="3">
    <location>
        <begin position="35"/>
        <end position="140"/>
    </location>
</feature>
<dbReference type="InterPro" id="IPR040794">
    <property type="entry name" value="CE2_N"/>
</dbReference>
<evidence type="ECO:0000313" key="4">
    <source>
        <dbReference type="EMBL" id="CAD0007779.1"/>
    </source>
</evidence>
<dbReference type="Gene3D" id="3.40.50.1110">
    <property type="entry name" value="SGNH hydrolase"/>
    <property type="match status" value="1"/>
</dbReference>
<accession>A0A6V6Z846</accession>
<keyword evidence="1" id="KW-0732">Signal</keyword>
<dbReference type="GO" id="GO:0052689">
    <property type="term" value="F:carboxylic ester hydrolase activity"/>
    <property type="evidence" value="ECO:0007669"/>
    <property type="project" value="InterPro"/>
</dbReference>
<dbReference type="EMBL" id="CAIJDO010000208">
    <property type="protein sequence ID" value="CAD0007779.1"/>
    <property type="molecule type" value="Genomic_DNA"/>
</dbReference>
<keyword evidence="5" id="KW-1185">Reference proteome</keyword>
<dbReference type="Proteomes" id="UP000556700">
    <property type="component" value="Unassembled WGS sequence"/>
</dbReference>
<evidence type="ECO:0000313" key="5">
    <source>
        <dbReference type="Proteomes" id="UP000556700"/>
    </source>
</evidence>
<dbReference type="AlphaFoldDB" id="A0A6V6Z846"/>
<dbReference type="Gene3D" id="2.60.120.260">
    <property type="entry name" value="Galactose-binding domain-like"/>
    <property type="match status" value="1"/>
</dbReference>
<dbReference type="Pfam" id="PF13472">
    <property type="entry name" value="Lipase_GDSL_2"/>
    <property type="match status" value="1"/>
</dbReference>
<name>A0A6V6Z846_9FLAO</name>
<feature type="domain" description="SGNH hydrolase-type esterase" evidence="2">
    <location>
        <begin position="151"/>
        <end position="323"/>
    </location>
</feature>
<feature type="chain" id="PRO_5028348083" evidence="1">
    <location>
        <begin position="23"/>
        <end position="362"/>
    </location>
</feature>
<gene>
    <name evidence="4" type="ORF">FLACHUCJ7_03481</name>
</gene>
<feature type="signal peptide" evidence="1">
    <location>
        <begin position="1"/>
        <end position="22"/>
    </location>
</feature>
<dbReference type="CDD" id="cd01831">
    <property type="entry name" value="Endoglucanase_E_like"/>
    <property type="match status" value="1"/>
</dbReference>
<proteinExistence type="predicted"/>
<dbReference type="InterPro" id="IPR013830">
    <property type="entry name" value="SGNH_hydro"/>
</dbReference>